<dbReference type="EnsemblPlants" id="AVESA.00010b.r2.2CG0280800.1">
    <property type="protein sequence ID" value="AVESA.00010b.r2.2CG0280800.1.CDS.1"/>
    <property type="gene ID" value="AVESA.00010b.r2.2CG0280800"/>
</dbReference>
<keyword evidence="2" id="KW-1185">Reference proteome</keyword>
<organism evidence="1 2">
    <name type="scientific">Avena sativa</name>
    <name type="common">Oat</name>
    <dbReference type="NCBI Taxonomy" id="4498"/>
    <lineage>
        <taxon>Eukaryota</taxon>
        <taxon>Viridiplantae</taxon>
        <taxon>Streptophyta</taxon>
        <taxon>Embryophyta</taxon>
        <taxon>Tracheophyta</taxon>
        <taxon>Spermatophyta</taxon>
        <taxon>Magnoliopsida</taxon>
        <taxon>Liliopsida</taxon>
        <taxon>Poales</taxon>
        <taxon>Poaceae</taxon>
        <taxon>BOP clade</taxon>
        <taxon>Pooideae</taxon>
        <taxon>Poodae</taxon>
        <taxon>Poeae</taxon>
        <taxon>Poeae Chloroplast Group 1 (Aveneae type)</taxon>
        <taxon>Aveninae</taxon>
        <taxon>Avena</taxon>
    </lineage>
</organism>
<reference evidence="1" key="1">
    <citation type="submission" date="2021-05" db="EMBL/GenBank/DDBJ databases">
        <authorList>
            <person name="Scholz U."/>
            <person name="Mascher M."/>
            <person name="Fiebig A."/>
        </authorList>
    </citation>
    <scope>NUCLEOTIDE SEQUENCE [LARGE SCALE GENOMIC DNA]</scope>
</reference>
<evidence type="ECO:0000313" key="1">
    <source>
        <dbReference type="EnsemblPlants" id="AVESA.00010b.r2.2CG0280800.1.CDS.1"/>
    </source>
</evidence>
<proteinExistence type="predicted"/>
<reference evidence="1" key="2">
    <citation type="submission" date="2025-09" db="UniProtKB">
        <authorList>
            <consortium name="EnsemblPlants"/>
        </authorList>
    </citation>
    <scope>IDENTIFICATION</scope>
</reference>
<dbReference type="Proteomes" id="UP001732700">
    <property type="component" value="Chromosome 2C"/>
</dbReference>
<evidence type="ECO:0000313" key="2">
    <source>
        <dbReference type="Proteomes" id="UP001732700"/>
    </source>
</evidence>
<protein>
    <submittedName>
        <fullName evidence="1">Uncharacterized protein</fullName>
    </submittedName>
</protein>
<name>A0ACD5UMW3_AVESA</name>
<sequence length="139" mass="14968">MGTGVVIKDHNGDCVAACCNSFSNVIIPELAEAMAVRFALSFAQDEGLDNLILASDCLSVVQSAKASTRDRPLCGPVLEDIKSLMASFNSCSIRHVYRGQNVAAHCLARSSDDSSLSIWRGVSPVFRIQFVLTLCLDDE</sequence>
<accession>A0ACD5UMW3</accession>